<accession>A0A1I2LC78</accession>
<dbReference type="GeneID" id="90545832"/>
<keyword evidence="1" id="KW-0472">Membrane</keyword>
<proteinExistence type="predicted"/>
<dbReference type="OrthoDB" id="2085013at2"/>
<evidence type="ECO:0000313" key="4">
    <source>
        <dbReference type="Proteomes" id="UP000182135"/>
    </source>
</evidence>
<dbReference type="EMBL" id="FOOE01000009">
    <property type="protein sequence ID" value="SFF76069.1"/>
    <property type="molecule type" value="Genomic_DNA"/>
</dbReference>
<organism evidence="3 4">
    <name type="scientific">Clostridium cadaveris</name>
    <dbReference type="NCBI Taxonomy" id="1529"/>
    <lineage>
        <taxon>Bacteria</taxon>
        <taxon>Bacillati</taxon>
        <taxon>Bacillota</taxon>
        <taxon>Clostridia</taxon>
        <taxon>Eubacteriales</taxon>
        <taxon>Clostridiaceae</taxon>
        <taxon>Clostridium</taxon>
    </lineage>
</organism>
<evidence type="ECO:0000313" key="2">
    <source>
        <dbReference type="EMBL" id="PWL54338.1"/>
    </source>
</evidence>
<dbReference type="Proteomes" id="UP000246114">
    <property type="component" value="Unassembled WGS sequence"/>
</dbReference>
<keyword evidence="1" id="KW-1133">Transmembrane helix</keyword>
<reference evidence="3 4" key="1">
    <citation type="submission" date="2016-10" db="EMBL/GenBank/DDBJ databases">
        <authorList>
            <person name="de Groot N.N."/>
        </authorList>
    </citation>
    <scope>NUCLEOTIDE SEQUENCE [LARGE SCALE GENOMIC DNA]</scope>
    <source>
        <strain evidence="3 4">NLAE-zl-G419</strain>
    </source>
</reference>
<evidence type="ECO:0000313" key="5">
    <source>
        <dbReference type="Proteomes" id="UP000246114"/>
    </source>
</evidence>
<gene>
    <name evidence="2" type="ORF">DBY38_04815</name>
    <name evidence="3" type="ORF">SAMN04487885_109100</name>
</gene>
<sequence length="100" mass="11031">MELYKVLILALIGESIWETLKLIWNKGKVSVDKIGAILIGVLLSVSTGTDIMNLVGVPIFIPYVGTILTGILISRGSNFVHDIINNMNGIYMERKTRISN</sequence>
<keyword evidence="4" id="KW-1185">Reference proteome</keyword>
<evidence type="ECO:0000256" key="1">
    <source>
        <dbReference type="SAM" id="Phobius"/>
    </source>
</evidence>
<dbReference type="EMBL" id="QAMZ01000024">
    <property type="protein sequence ID" value="PWL54338.1"/>
    <property type="molecule type" value="Genomic_DNA"/>
</dbReference>
<dbReference type="RefSeq" id="WP_035771285.1">
    <property type="nucleotide sequence ID" value="NZ_BAAACD010000005.1"/>
</dbReference>
<protein>
    <submittedName>
        <fullName evidence="3">Uncharacterized protein</fullName>
    </submittedName>
</protein>
<feature type="transmembrane region" description="Helical" evidence="1">
    <location>
        <begin position="55"/>
        <end position="73"/>
    </location>
</feature>
<evidence type="ECO:0000313" key="3">
    <source>
        <dbReference type="EMBL" id="SFF76069.1"/>
    </source>
</evidence>
<dbReference type="AlphaFoldDB" id="A0A1I2LC78"/>
<dbReference type="eggNOG" id="ENOG5033MXK">
    <property type="taxonomic scope" value="Bacteria"/>
</dbReference>
<reference evidence="2 5" key="2">
    <citation type="submission" date="2018-03" db="EMBL/GenBank/DDBJ databases">
        <title>The uncultured portion of the human microbiome is neutrally assembled.</title>
        <authorList>
            <person name="Jeraldo P."/>
            <person name="Boardman L."/>
            <person name="White B.A."/>
            <person name="Nelson H."/>
            <person name="Goldenfeld N."/>
            <person name="Chia N."/>
        </authorList>
    </citation>
    <scope>NUCLEOTIDE SEQUENCE [LARGE SCALE GENOMIC DNA]</scope>
    <source>
        <strain evidence="2">CIM:MAG 903</strain>
    </source>
</reference>
<dbReference type="Proteomes" id="UP000182135">
    <property type="component" value="Unassembled WGS sequence"/>
</dbReference>
<keyword evidence="1" id="KW-0812">Transmembrane</keyword>
<name>A0A1I2LC78_9CLOT</name>